<sequence>MSTVSRDRTADTPPRTGAVQSDIGLLLLRLVLATSFVGHGAQKVFGAFDGSGIHGFAQGTLAGYGFRFPEVLAWITGLTELLGGLAVAVGVFTPLAATGLMAVMINTVLLKFHNGFFFQLPGGFEVDFLLAGLAAGLVLAGPGRLALDSVGVLHRVLARRWAFLVLGVVAGLAFYFLLRT</sequence>
<organism evidence="8 9">
    <name type="scientific">Marmoricola endophyticus</name>
    <dbReference type="NCBI Taxonomy" id="2040280"/>
    <lineage>
        <taxon>Bacteria</taxon>
        <taxon>Bacillati</taxon>
        <taxon>Actinomycetota</taxon>
        <taxon>Actinomycetes</taxon>
        <taxon>Propionibacteriales</taxon>
        <taxon>Nocardioidaceae</taxon>
        <taxon>Marmoricola</taxon>
    </lineage>
</organism>
<dbReference type="GO" id="GO:0005886">
    <property type="term" value="C:plasma membrane"/>
    <property type="evidence" value="ECO:0007669"/>
    <property type="project" value="UniProtKB-SubCell"/>
</dbReference>
<evidence type="ECO:0000256" key="1">
    <source>
        <dbReference type="ARBA" id="ARBA00004651"/>
    </source>
</evidence>
<evidence type="ECO:0000313" key="9">
    <source>
        <dbReference type="Proteomes" id="UP000649179"/>
    </source>
</evidence>
<evidence type="ECO:0000256" key="6">
    <source>
        <dbReference type="ARBA" id="ARBA00023136"/>
    </source>
</evidence>
<accession>A0A917F0L2</accession>
<dbReference type="EMBL" id="BMKQ01000001">
    <property type="protein sequence ID" value="GGF32903.1"/>
    <property type="molecule type" value="Genomic_DNA"/>
</dbReference>
<evidence type="ECO:0000256" key="5">
    <source>
        <dbReference type="ARBA" id="ARBA00022989"/>
    </source>
</evidence>
<evidence type="ECO:0000256" key="2">
    <source>
        <dbReference type="ARBA" id="ARBA00006679"/>
    </source>
</evidence>
<evidence type="ECO:0000256" key="7">
    <source>
        <dbReference type="SAM" id="Phobius"/>
    </source>
</evidence>
<dbReference type="PANTHER" id="PTHR33452:SF1">
    <property type="entry name" value="INNER MEMBRANE PROTEIN YPHA-RELATED"/>
    <property type="match status" value="1"/>
</dbReference>
<feature type="transmembrane region" description="Helical" evidence="7">
    <location>
        <begin position="161"/>
        <end position="178"/>
    </location>
</feature>
<dbReference type="InterPro" id="IPR032808">
    <property type="entry name" value="DoxX"/>
</dbReference>
<dbReference type="AlphaFoldDB" id="A0A917F0L2"/>
<proteinExistence type="inferred from homology"/>
<comment type="similarity">
    <text evidence="2">Belongs to the DoxX family.</text>
</comment>
<keyword evidence="5 7" id="KW-1133">Transmembrane helix</keyword>
<comment type="subcellular location">
    <subcellularLocation>
        <location evidence="1">Cell membrane</location>
        <topology evidence="1">Multi-pass membrane protein</topology>
    </subcellularLocation>
</comment>
<reference evidence="8" key="1">
    <citation type="journal article" date="2014" name="Int. J. Syst. Evol. Microbiol.">
        <title>Complete genome sequence of Corynebacterium casei LMG S-19264T (=DSM 44701T), isolated from a smear-ripened cheese.</title>
        <authorList>
            <consortium name="US DOE Joint Genome Institute (JGI-PGF)"/>
            <person name="Walter F."/>
            <person name="Albersmeier A."/>
            <person name="Kalinowski J."/>
            <person name="Ruckert C."/>
        </authorList>
    </citation>
    <scope>NUCLEOTIDE SEQUENCE</scope>
    <source>
        <strain evidence="8">CGMCC 1.16067</strain>
    </source>
</reference>
<name>A0A917F0L2_9ACTN</name>
<feature type="transmembrane region" description="Helical" evidence="7">
    <location>
        <begin position="81"/>
        <end position="110"/>
    </location>
</feature>
<keyword evidence="6 7" id="KW-0472">Membrane</keyword>
<protein>
    <submittedName>
        <fullName evidence="8">Membrane protein</fullName>
    </submittedName>
</protein>
<comment type="caution">
    <text evidence="8">The sequence shown here is derived from an EMBL/GenBank/DDBJ whole genome shotgun (WGS) entry which is preliminary data.</text>
</comment>
<evidence type="ECO:0000313" key="8">
    <source>
        <dbReference type="EMBL" id="GGF32903.1"/>
    </source>
</evidence>
<dbReference type="RefSeq" id="WP_188777586.1">
    <property type="nucleotide sequence ID" value="NZ_BMKQ01000001.1"/>
</dbReference>
<feature type="transmembrane region" description="Helical" evidence="7">
    <location>
        <begin position="122"/>
        <end position="141"/>
    </location>
</feature>
<dbReference type="PANTHER" id="PTHR33452">
    <property type="entry name" value="OXIDOREDUCTASE CATD-RELATED"/>
    <property type="match status" value="1"/>
</dbReference>
<evidence type="ECO:0000256" key="3">
    <source>
        <dbReference type="ARBA" id="ARBA00022475"/>
    </source>
</evidence>
<dbReference type="Pfam" id="PF07681">
    <property type="entry name" value="DoxX"/>
    <property type="match status" value="1"/>
</dbReference>
<dbReference type="Proteomes" id="UP000649179">
    <property type="component" value="Unassembled WGS sequence"/>
</dbReference>
<reference evidence="8" key="2">
    <citation type="submission" date="2020-09" db="EMBL/GenBank/DDBJ databases">
        <authorList>
            <person name="Sun Q."/>
            <person name="Zhou Y."/>
        </authorList>
    </citation>
    <scope>NUCLEOTIDE SEQUENCE</scope>
    <source>
        <strain evidence="8">CGMCC 1.16067</strain>
    </source>
</reference>
<gene>
    <name evidence="8" type="ORF">GCM10011519_02930</name>
</gene>
<keyword evidence="3" id="KW-1003">Cell membrane</keyword>
<dbReference type="InterPro" id="IPR051907">
    <property type="entry name" value="DoxX-like_oxidoreductase"/>
</dbReference>
<keyword evidence="4 7" id="KW-0812">Transmembrane</keyword>
<evidence type="ECO:0000256" key="4">
    <source>
        <dbReference type="ARBA" id="ARBA00022692"/>
    </source>
</evidence>
<keyword evidence="9" id="KW-1185">Reference proteome</keyword>